<dbReference type="PANTHER" id="PTHR43433:SF5">
    <property type="entry name" value="AB HYDROLASE-1 DOMAIN-CONTAINING PROTEIN"/>
    <property type="match status" value="1"/>
</dbReference>
<gene>
    <name evidence="3" type="ORF">LZ495_32825</name>
</gene>
<dbReference type="AlphaFoldDB" id="A0AA41U7H9"/>
<organism evidence="3 4">
    <name type="scientific">Yinghuangia soli</name>
    <dbReference type="NCBI Taxonomy" id="2908204"/>
    <lineage>
        <taxon>Bacteria</taxon>
        <taxon>Bacillati</taxon>
        <taxon>Actinomycetota</taxon>
        <taxon>Actinomycetes</taxon>
        <taxon>Kitasatosporales</taxon>
        <taxon>Streptomycetaceae</taxon>
        <taxon>Yinghuangia</taxon>
    </lineage>
</organism>
<comment type="caution">
    <text evidence="3">The sequence shown here is derived from an EMBL/GenBank/DDBJ whole genome shotgun (WGS) entry which is preliminary data.</text>
</comment>
<dbReference type="PRINTS" id="PR00412">
    <property type="entry name" value="EPOXHYDRLASE"/>
</dbReference>
<accession>A0AA41U7H9</accession>
<keyword evidence="3" id="KW-0378">Hydrolase</keyword>
<evidence type="ECO:0000259" key="2">
    <source>
        <dbReference type="Pfam" id="PF00561"/>
    </source>
</evidence>
<sequence length="276" mass="28324">MDMVAVGGVRIAYERVGAGRPVVLAGGTGMPPVAWEFSGVRDALVEAGFEVVAYAARGVAPSDAPEPPYSIDDLTADLAGLLDHLGIRDAAVVGYSLGSFTAEALAHARPDLVGSLVLMAGAGPLSGVVQAVVETEAELIAALGHLPAAYSKLLTLISTLPPRVLLEDQDQVRVWLELLGGQESVWASAAGEAGQAAAAAGWLHDPDRMAALAGIAVPALVLAFEHDLYLPPQGGRIAADLLPAGRFRQIDGAAHGGLLTHPKETAEALVEFLTGV</sequence>
<dbReference type="Gene3D" id="3.40.50.1820">
    <property type="entry name" value="alpha/beta hydrolase"/>
    <property type="match status" value="1"/>
</dbReference>
<dbReference type="SUPFAM" id="SSF53474">
    <property type="entry name" value="alpha/beta-Hydrolases"/>
    <property type="match status" value="1"/>
</dbReference>
<dbReference type="PANTHER" id="PTHR43433">
    <property type="entry name" value="HYDROLASE, ALPHA/BETA FOLD FAMILY PROTEIN"/>
    <property type="match status" value="1"/>
</dbReference>
<dbReference type="Proteomes" id="UP001165378">
    <property type="component" value="Unassembled WGS sequence"/>
</dbReference>
<proteinExistence type="predicted"/>
<dbReference type="RefSeq" id="WP_235056691.1">
    <property type="nucleotide sequence ID" value="NZ_JAKFHA010000028.1"/>
</dbReference>
<dbReference type="InterPro" id="IPR029058">
    <property type="entry name" value="AB_hydrolase_fold"/>
</dbReference>
<keyword evidence="4" id="KW-1185">Reference proteome</keyword>
<evidence type="ECO:0000313" key="3">
    <source>
        <dbReference type="EMBL" id="MCF2531974.1"/>
    </source>
</evidence>
<dbReference type="Pfam" id="PF00561">
    <property type="entry name" value="Abhydrolase_1"/>
    <property type="match status" value="1"/>
</dbReference>
<keyword evidence="1" id="KW-0575">Peroxidase</keyword>
<protein>
    <submittedName>
        <fullName evidence="3">Alpha/beta hydrolase</fullName>
    </submittedName>
</protein>
<reference evidence="3" key="1">
    <citation type="submission" date="2022-01" db="EMBL/GenBank/DDBJ databases">
        <title>Genome-Based Taxonomic Classification of the Phylum Actinobacteria.</title>
        <authorList>
            <person name="Gao Y."/>
        </authorList>
    </citation>
    <scope>NUCLEOTIDE SEQUENCE</scope>
    <source>
        <strain evidence="3">KLBMP 8922</strain>
    </source>
</reference>
<dbReference type="InterPro" id="IPR000073">
    <property type="entry name" value="AB_hydrolase_1"/>
</dbReference>
<dbReference type="GO" id="GO:0016787">
    <property type="term" value="F:hydrolase activity"/>
    <property type="evidence" value="ECO:0007669"/>
    <property type="project" value="UniProtKB-KW"/>
</dbReference>
<evidence type="ECO:0000256" key="1">
    <source>
        <dbReference type="ARBA" id="ARBA00022559"/>
    </source>
</evidence>
<dbReference type="GO" id="GO:0004601">
    <property type="term" value="F:peroxidase activity"/>
    <property type="evidence" value="ECO:0007669"/>
    <property type="project" value="UniProtKB-KW"/>
</dbReference>
<keyword evidence="1" id="KW-0560">Oxidoreductase</keyword>
<feature type="domain" description="AB hydrolase-1" evidence="2">
    <location>
        <begin position="26"/>
        <end position="262"/>
    </location>
</feature>
<dbReference type="EMBL" id="JAKFHA010000028">
    <property type="protein sequence ID" value="MCF2531974.1"/>
    <property type="molecule type" value="Genomic_DNA"/>
</dbReference>
<name>A0AA41U7H9_9ACTN</name>
<evidence type="ECO:0000313" key="4">
    <source>
        <dbReference type="Proteomes" id="UP001165378"/>
    </source>
</evidence>
<dbReference type="InterPro" id="IPR050471">
    <property type="entry name" value="AB_hydrolase"/>
</dbReference>
<dbReference type="InterPro" id="IPR000639">
    <property type="entry name" value="Epox_hydrolase-like"/>
</dbReference>